<comment type="caution">
    <text evidence="2">The sequence shown here is derived from an EMBL/GenBank/DDBJ whole genome shotgun (WGS) entry which is preliminary data.</text>
</comment>
<dbReference type="Proteomes" id="UP001157974">
    <property type="component" value="Unassembled WGS sequence"/>
</dbReference>
<proteinExistence type="predicted"/>
<sequence length="506" mass="55662">MRMKTSVNVLGVSISAPIDVVIINRTDVNIPTDLAKHLPKNFVRGGEKEAGKESRYNLSYTVRSKRDLSHVVPSKVHHTLVVYNNTNREEVSGNAQLKNAILLDLYSATKSVYLGEPPHQVPALISRVTKRLMFPNPLRSVSSKTANCAMLRVVVVGAENGVTSKHLEEFVTRTIDVELYKSILDIGRDPRGARNSSVEIQYVDTSKGPLISIALADAMVESRDSGTLSLDTNILYEDLTHHGFPNSEYTHTRGGSEDHMTLFLFVFGSKPALLDGEFQAVAKGGDVIFVVSNVCGKRKDSCTAYRSKRTGVLDLTDPSIPAQYALLEIAHGFAAPLQDTVGSEREFWSELCTTESVMNSMIVAASRTFAERTHARLSKALGKARSLVLRDETLMNRTAVGECEKLISESEELLNSCLAAAQSMNVPLTTHRCSLALGSTSQLESKMLEIEQTFTSCDRSPLQIGADDQAIYLVYVLLPTLVIVFIASTFGFLRKFRSEQLKTKVN</sequence>
<accession>A0AAV8UQV1</accession>
<dbReference type="EMBL" id="JAMWBK010000007">
    <property type="protein sequence ID" value="KAJ8903487.1"/>
    <property type="molecule type" value="Genomic_DNA"/>
</dbReference>
<keyword evidence="1" id="KW-0472">Membrane</keyword>
<reference evidence="2 3" key="1">
    <citation type="journal article" date="2023" name="Nat. Commun.">
        <title>Origin of minicircular mitochondrial genomes in red algae.</title>
        <authorList>
            <person name="Lee Y."/>
            <person name="Cho C.H."/>
            <person name="Lee Y.M."/>
            <person name="Park S.I."/>
            <person name="Yang J.H."/>
            <person name="West J.A."/>
            <person name="Bhattacharya D."/>
            <person name="Yoon H.S."/>
        </authorList>
    </citation>
    <scope>NUCLEOTIDE SEQUENCE [LARGE SCALE GENOMIC DNA]</scope>
    <source>
        <strain evidence="2 3">CCMP1338</strain>
        <tissue evidence="2">Whole cell</tissue>
    </source>
</reference>
<evidence type="ECO:0000313" key="2">
    <source>
        <dbReference type="EMBL" id="KAJ8903487.1"/>
    </source>
</evidence>
<organism evidence="2 3">
    <name type="scientific">Rhodosorus marinus</name>
    <dbReference type="NCBI Taxonomy" id="101924"/>
    <lineage>
        <taxon>Eukaryota</taxon>
        <taxon>Rhodophyta</taxon>
        <taxon>Stylonematophyceae</taxon>
        <taxon>Stylonematales</taxon>
        <taxon>Stylonemataceae</taxon>
        <taxon>Rhodosorus</taxon>
    </lineage>
</organism>
<feature type="transmembrane region" description="Helical" evidence="1">
    <location>
        <begin position="470"/>
        <end position="493"/>
    </location>
</feature>
<gene>
    <name evidence="2" type="ORF">NDN08_004593</name>
</gene>
<evidence type="ECO:0000313" key="3">
    <source>
        <dbReference type="Proteomes" id="UP001157974"/>
    </source>
</evidence>
<protein>
    <submittedName>
        <fullName evidence="2">Uncharacterized protein</fullName>
    </submittedName>
</protein>
<keyword evidence="1" id="KW-1133">Transmembrane helix</keyword>
<name>A0AAV8UQV1_9RHOD</name>
<keyword evidence="1" id="KW-0812">Transmembrane</keyword>
<evidence type="ECO:0000256" key="1">
    <source>
        <dbReference type="SAM" id="Phobius"/>
    </source>
</evidence>
<keyword evidence="3" id="KW-1185">Reference proteome</keyword>
<dbReference type="AlphaFoldDB" id="A0AAV8UQV1"/>